<dbReference type="Gene3D" id="3.30.930.10">
    <property type="entry name" value="Bira Bifunctional Protein, Domain 2"/>
    <property type="match status" value="1"/>
</dbReference>
<gene>
    <name evidence="1" type="ORF">H1191_03945</name>
</gene>
<dbReference type="InterPro" id="IPR045864">
    <property type="entry name" value="aa-tRNA-synth_II/BPL/LPL"/>
</dbReference>
<dbReference type="AlphaFoldDB" id="A0A7W1WP70"/>
<dbReference type="RefSeq" id="WP_181750684.1">
    <property type="nucleotide sequence ID" value="NZ_JACEIQ010000002.1"/>
</dbReference>
<evidence type="ECO:0000313" key="2">
    <source>
        <dbReference type="Proteomes" id="UP000535491"/>
    </source>
</evidence>
<sequence length="365" mass="43570">MIEYFSIPKELKGEKLNELLKRLDYLTESICHFEYSPKDHSIMIEFTEEKERGPIDLHHSFKILVNEIQKARFVKTRILRECNHRPANMINYKQEQRDYYNETEIQLFEMLDKHFISIAKKYGAILRDYQITYSYENMIKNNYHMNFPQNIYSIFEIEHNYSFIEKIRALEDGMIPDSFFRASCFYLQPCICYHCYEELADKRIEKQVFTAKGKCFRHEVSRRINFLRKHEFLMREIVFVGDQDFVIGLRDALLEDVWVLYTKTLGLPGKVETAMDPFFYYEDMRKQSFQLAWDSKYELVGIASDGKSSALASFNYCNQVLCKSYQITNDLHEPLHSGCVALGLDRWVETFLSYYGENTEKWPVK</sequence>
<evidence type="ECO:0008006" key="3">
    <source>
        <dbReference type="Google" id="ProtNLM"/>
    </source>
</evidence>
<evidence type="ECO:0000313" key="1">
    <source>
        <dbReference type="EMBL" id="MBA4493455.1"/>
    </source>
</evidence>
<dbReference type="Proteomes" id="UP000535491">
    <property type="component" value="Unassembled WGS sequence"/>
</dbReference>
<comment type="caution">
    <text evidence="1">The sequence shown here is derived from an EMBL/GenBank/DDBJ whole genome shotgun (WGS) entry which is preliminary data.</text>
</comment>
<protein>
    <recommendedName>
        <fullName evidence="3">Aminoacyl-transfer RNA synthetases class-II family profile domain-containing protein</fullName>
    </recommendedName>
</protein>
<proteinExistence type="predicted"/>
<organism evidence="1 2">
    <name type="scientific">Paenactinomyces guangxiensis</name>
    <dbReference type="NCBI Taxonomy" id="1490290"/>
    <lineage>
        <taxon>Bacteria</taxon>
        <taxon>Bacillati</taxon>
        <taxon>Bacillota</taxon>
        <taxon>Bacilli</taxon>
        <taxon>Bacillales</taxon>
        <taxon>Thermoactinomycetaceae</taxon>
        <taxon>Paenactinomyces</taxon>
    </lineage>
</organism>
<dbReference type="GO" id="GO:0016740">
    <property type="term" value="F:transferase activity"/>
    <property type="evidence" value="ECO:0007669"/>
    <property type="project" value="UniProtKB-ARBA"/>
</dbReference>
<name>A0A7W1WP70_9BACL</name>
<dbReference type="EMBL" id="JACEIQ010000002">
    <property type="protein sequence ID" value="MBA4493455.1"/>
    <property type="molecule type" value="Genomic_DNA"/>
</dbReference>
<dbReference type="GO" id="GO:0140096">
    <property type="term" value="F:catalytic activity, acting on a protein"/>
    <property type="evidence" value="ECO:0007669"/>
    <property type="project" value="UniProtKB-ARBA"/>
</dbReference>
<reference evidence="1 2" key="1">
    <citation type="submission" date="2020-07" db="EMBL/GenBank/DDBJ databases">
        <authorList>
            <person name="Feng H."/>
        </authorList>
    </citation>
    <scope>NUCLEOTIDE SEQUENCE [LARGE SCALE GENOMIC DNA]</scope>
    <source>
        <strain evidence="2">s-10</strain>
    </source>
</reference>
<dbReference type="SUPFAM" id="SSF55681">
    <property type="entry name" value="Class II aaRS and biotin synthetases"/>
    <property type="match status" value="1"/>
</dbReference>
<keyword evidence="2" id="KW-1185">Reference proteome</keyword>
<accession>A0A7W1WP70</accession>